<feature type="transmembrane region" description="Helical" evidence="2">
    <location>
        <begin position="98"/>
        <end position="119"/>
    </location>
</feature>
<dbReference type="Gene3D" id="1.20.5.110">
    <property type="match status" value="1"/>
</dbReference>
<dbReference type="Proteomes" id="UP000886653">
    <property type="component" value="Unassembled WGS sequence"/>
</dbReference>
<dbReference type="AlphaFoldDB" id="A0A9P6NM84"/>
<evidence type="ECO:0000256" key="2">
    <source>
        <dbReference type="SAM" id="Phobius"/>
    </source>
</evidence>
<evidence type="ECO:0000313" key="4">
    <source>
        <dbReference type="Proteomes" id="UP000886653"/>
    </source>
</evidence>
<keyword evidence="1" id="KW-0175">Coiled coil</keyword>
<gene>
    <name evidence="3" type="ORF">CROQUDRAFT_430674</name>
</gene>
<dbReference type="EMBL" id="MU167240">
    <property type="protein sequence ID" value="KAG0148137.1"/>
    <property type="molecule type" value="Genomic_DNA"/>
</dbReference>
<feature type="coiled-coil region" evidence="1">
    <location>
        <begin position="32"/>
        <end position="59"/>
    </location>
</feature>
<keyword evidence="2" id="KW-1133">Transmembrane helix</keyword>
<sequence length="153" mass="17781">MIFYHSLDPSYMCSSAISYFRIYFFAVKYRMLEDLDEHIDRTESRLSKANKKLNRFVHENKNSKSTCLFSTPNLSSSSPNFNPTKPLLFILLSSHLELAFQLFLSKLSVIVLFYFYLFAPLRCGFLHFVGFVFISSSSWALFLFSLFLSVSLS</sequence>
<name>A0A9P6NM84_9BASI</name>
<reference evidence="3" key="1">
    <citation type="submission" date="2013-11" db="EMBL/GenBank/DDBJ databases">
        <title>Genome sequence of the fusiform rust pathogen reveals effectors for host alternation and coevolution with pine.</title>
        <authorList>
            <consortium name="DOE Joint Genome Institute"/>
            <person name="Smith K."/>
            <person name="Pendleton A."/>
            <person name="Kubisiak T."/>
            <person name="Anderson C."/>
            <person name="Salamov A."/>
            <person name="Aerts A."/>
            <person name="Riley R."/>
            <person name="Clum A."/>
            <person name="Lindquist E."/>
            <person name="Ence D."/>
            <person name="Campbell M."/>
            <person name="Kronenberg Z."/>
            <person name="Feau N."/>
            <person name="Dhillon B."/>
            <person name="Hamelin R."/>
            <person name="Burleigh J."/>
            <person name="Smith J."/>
            <person name="Yandell M."/>
            <person name="Nelson C."/>
            <person name="Grigoriev I."/>
            <person name="Davis J."/>
        </authorList>
    </citation>
    <scope>NUCLEOTIDE SEQUENCE</scope>
    <source>
        <strain evidence="3">G11</strain>
    </source>
</reference>
<keyword evidence="2" id="KW-0812">Transmembrane</keyword>
<feature type="transmembrane region" description="Helical" evidence="2">
    <location>
        <begin position="125"/>
        <end position="148"/>
    </location>
</feature>
<accession>A0A9P6NM84</accession>
<keyword evidence="4" id="KW-1185">Reference proteome</keyword>
<protein>
    <submittedName>
        <fullName evidence="3">Uncharacterized protein</fullName>
    </submittedName>
</protein>
<comment type="caution">
    <text evidence="3">The sequence shown here is derived from an EMBL/GenBank/DDBJ whole genome shotgun (WGS) entry which is preliminary data.</text>
</comment>
<evidence type="ECO:0000313" key="3">
    <source>
        <dbReference type="EMBL" id="KAG0148137.1"/>
    </source>
</evidence>
<proteinExistence type="predicted"/>
<evidence type="ECO:0000256" key="1">
    <source>
        <dbReference type="SAM" id="Coils"/>
    </source>
</evidence>
<dbReference type="OrthoDB" id="2502784at2759"/>
<keyword evidence="2" id="KW-0472">Membrane</keyword>
<organism evidence="3 4">
    <name type="scientific">Cronartium quercuum f. sp. fusiforme G11</name>
    <dbReference type="NCBI Taxonomy" id="708437"/>
    <lineage>
        <taxon>Eukaryota</taxon>
        <taxon>Fungi</taxon>
        <taxon>Dikarya</taxon>
        <taxon>Basidiomycota</taxon>
        <taxon>Pucciniomycotina</taxon>
        <taxon>Pucciniomycetes</taxon>
        <taxon>Pucciniales</taxon>
        <taxon>Coleosporiaceae</taxon>
        <taxon>Cronartium</taxon>
    </lineage>
</organism>